<gene>
    <name evidence="12" type="ORF">COW36_00210</name>
</gene>
<protein>
    <recommendedName>
        <fullName evidence="8">DNA 3'-5' helicase</fullName>
        <ecNumber evidence="8">5.6.2.4</ecNumber>
    </recommendedName>
</protein>
<dbReference type="CDD" id="cd17932">
    <property type="entry name" value="DEXQc_UvrD"/>
    <property type="match status" value="1"/>
</dbReference>
<dbReference type="PROSITE" id="PS51198">
    <property type="entry name" value="UVRD_HELICASE_ATP_BIND"/>
    <property type="match status" value="1"/>
</dbReference>
<dbReference type="GO" id="GO:0031297">
    <property type="term" value="P:replication fork processing"/>
    <property type="evidence" value="ECO:0007669"/>
    <property type="project" value="TreeGrafter"/>
</dbReference>
<comment type="similarity">
    <text evidence="1">Belongs to the helicase family. UvrD subfamily.</text>
</comment>
<evidence type="ECO:0000256" key="3">
    <source>
        <dbReference type="ARBA" id="ARBA00022801"/>
    </source>
</evidence>
<keyword evidence="5 10" id="KW-0067">ATP-binding</keyword>
<dbReference type="Gene3D" id="1.10.10.160">
    <property type="match status" value="1"/>
</dbReference>
<dbReference type="InterPro" id="IPR000212">
    <property type="entry name" value="DNA_helicase_UvrD/REP"/>
</dbReference>
<dbReference type="Gene3D" id="3.40.50.300">
    <property type="entry name" value="P-loop containing nucleotide triphosphate hydrolases"/>
    <property type="match status" value="2"/>
</dbReference>
<comment type="catalytic activity">
    <reaction evidence="9">
        <text>ATP + H2O = ADP + phosphate + H(+)</text>
        <dbReference type="Rhea" id="RHEA:13065"/>
        <dbReference type="ChEBI" id="CHEBI:15377"/>
        <dbReference type="ChEBI" id="CHEBI:15378"/>
        <dbReference type="ChEBI" id="CHEBI:30616"/>
        <dbReference type="ChEBI" id="CHEBI:43474"/>
        <dbReference type="ChEBI" id="CHEBI:456216"/>
        <dbReference type="EC" id="5.6.2.4"/>
    </reaction>
</comment>
<evidence type="ECO:0000256" key="1">
    <source>
        <dbReference type="ARBA" id="ARBA00009922"/>
    </source>
</evidence>
<evidence type="ECO:0000256" key="10">
    <source>
        <dbReference type="PROSITE-ProRule" id="PRU00560"/>
    </source>
</evidence>
<dbReference type="AlphaFoldDB" id="A0A2M7GBT9"/>
<dbReference type="SUPFAM" id="SSF52540">
    <property type="entry name" value="P-loop containing nucleoside triphosphate hydrolases"/>
    <property type="match status" value="1"/>
</dbReference>
<evidence type="ECO:0000256" key="7">
    <source>
        <dbReference type="ARBA" id="ARBA00034617"/>
    </source>
</evidence>
<evidence type="ECO:0000256" key="4">
    <source>
        <dbReference type="ARBA" id="ARBA00022806"/>
    </source>
</evidence>
<evidence type="ECO:0000256" key="5">
    <source>
        <dbReference type="ARBA" id="ARBA00022840"/>
    </source>
</evidence>
<dbReference type="GO" id="GO:0005524">
    <property type="term" value="F:ATP binding"/>
    <property type="evidence" value="ECO:0007669"/>
    <property type="project" value="UniProtKB-UniRule"/>
</dbReference>
<dbReference type="Proteomes" id="UP000231019">
    <property type="component" value="Unassembled WGS sequence"/>
</dbReference>
<evidence type="ECO:0000259" key="11">
    <source>
        <dbReference type="PROSITE" id="PS51198"/>
    </source>
</evidence>
<evidence type="ECO:0000256" key="2">
    <source>
        <dbReference type="ARBA" id="ARBA00022741"/>
    </source>
</evidence>
<keyword evidence="6" id="KW-0413">Isomerase</keyword>
<keyword evidence="3 10" id="KW-0378">Hydrolase</keyword>
<dbReference type="InterPro" id="IPR027417">
    <property type="entry name" value="P-loop_NTPase"/>
</dbReference>
<dbReference type="InterPro" id="IPR014016">
    <property type="entry name" value="UvrD-like_ATP-bd"/>
</dbReference>
<dbReference type="Pfam" id="PF13361">
    <property type="entry name" value="UvrD_C"/>
    <property type="match status" value="1"/>
</dbReference>
<dbReference type="InterPro" id="IPR013986">
    <property type="entry name" value="DExx_box_DNA_helicase_dom_sf"/>
</dbReference>
<reference evidence="12 13" key="1">
    <citation type="submission" date="2017-09" db="EMBL/GenBank/DDBJ databases">
        <title>Depth-based differentiation of microbial function through sediment-hosted aquifers and enrichment of novel symbionts in the deep terrestrial subsurface.</title>
        <authorList>
            <person name="Probst A.J."/>
            <person name="Ladd B."/>
            <person name="Jarett J.K."/>
            <person name="Geller-Mcgrath D.E."/>
            <person name="Sieber C.M."/>
            <person name="Emerson J.B."/>
            <person name="Anantharaman K."/>
            <person name="Thomas B.C."/>
            <person name="Malmstrom R."/>
            <person name="Stieglmeier M."/>
            <person name="Klingl A."/>
            <person name="Woyke T."/>
            <person name="Ryan C.M."/>
            <person name="Banfield J.F."/>
        </authorList>
    </citation>
    <scope>NUCLEOTIDE SEQUENCE [LARGE SCALE GENOMIC DNA]</scope>
    <source>
        <strain evidence="12">CG17_big_fil_post_rev_8_21_14_2_50_48_46</strain>
    </source>
</reference>
<comment type="catalytic activity">
    <reaction evidence="7">
        <text>Couples ATP hydrolysis with the unwinding of duplex DNA by translocating in the 3'-5' direction.</text>
        <dbReference type="EC" id="5.6.2.4"/>
    </reaction>
</comment>
<proteinExistence type="inferred from homology"/>
<evidence type="ECO:0000256" key="8">
    <source>
        <dbReference type="ARBA" id="ARBA00034808"/>
    </source>
</evidence>
<accession>A0A2M7GBT9</accession>
<keyword evidence="4 10" id="KW-0347">Helicase</keyword>
<dbReference type="GO" id="GO:0000724">
    <property type="term" value="P:double-strand break repair via homologous recombination"/>
    <property type="evidence" value="ECO:0007669"/>
    <property type="project" value="TreeGrafter"/>
</dbReference>
<feature type="binding site" evidence="10">
    <location>
        <begin position="24"/>
        <end position="31"/>
    </location>
    <ligand>
        <name>ATP</name>
        <dbReference type="ChEBI" id="CHEBI:30616"/>
    </ligand>
</feature>
<evidence type="ECO:0000313" key="12">
    <source>
        <dbReference type="EMBL" id="PIW19604.1"/>
    </source>
</evidence>
<dbReference type="EC" id="5.6.2.4" evidence="8"/>
<feature type="domain" description="UvrD-like helicase ATP-binding" evidence="11">
    <location>
        <begin position="3"/>
        <end position="293"/>
    </location>
</feature>
<dbReference type="PANTHER" id="PTHR11070:SF30">
    <property type="entry name" value="F-BOX DNA HELICASE 1"/>
    <property type="match status" value="1"/>
</dbReference>
<dbReference type="GO" id="GO:0003677">
    <property type="term" value="F:DNA binding"/>
    <property type="evidence" value="ECO:0007669"/>
    <property type="project" value="InterPro"/>
</dbReference>
<dbReference type="InterPro" id="IPR014017">
    <property type="entry name" value="DNA_helicase_UvrD-like_C"/>
</dbReference>
<dbReference type="GO" id="GO:0016887">
    <property type="term" value="F:ATP hydrolysis activity"/>
    <property type="evidence" value="ECO:0007669"/>
    <property type="project" value="RHEA"/>
</dbReference>
<dbReference type="PANTHER" id="PTHR11070">
    <property type="entry name" value="UVRD / RECB / PCRA DNA HELICASE FAMILY MEMBER"/>
    <property type="match status" value="1"/>
</dbReference>
<keyword evidence="2 10" id="KW-0547">Nucleotide-binding</keyword>
<sequence length="628" mass="73068">MISLSKEQSEIVKMPIDSTIQVLASAGSGKTRVITERIRFILENSLKDGVIAITFTNKAADEMKERLSSIRNLEDRCWITTIHSVAKRIIEQYGNVIGLPSDLHVYEREIDRKTLFLQSLYENGFDVDDYLNISDARQKKQRQKIISSYIERIAVIKRELLTERDIKERFSKKKDFYQIYERYQQKLIDSGGIDFDDILLYAHRILLEQQWCAKIYRAKYKHLCIDEAQDLNRAQYEFIKALSGEKIKSIIMVGDPFQMIYGFNNSSHDYLCTNFINDFSPHQFTLTENYRCSKAVISLANKLNPGSQKENNFALEGKKELLSFENEDAESEWICKKIIDIINEKSNTEIEGTLSLDKMVVIARNRFIFQNIENKLVEFNIPFYYKKSDKHEEPSSVLAKILDLAIRLRLNPKDWVDGKKLCEVLDIDSPKEWGNKNILDFYIGKINANSPLGHIHKTALIEINNINLQQPNIIKLVKNLESDLTKILEKYEKKDEIERSILEVNFFRDCWLDFKRQGLGDSLLAFRNSIALGQVSDRKTPKGLALSTVHTMKGLEKDIVFLMGMCEGVFPDYRAESKKEIEEERNNAFVAVTRARRWIFVTYPNSRKMPWGDSKKQIISRFAKEFLM</sequence>
<organism evidence="12 13">
    <name type="scientific">bacterium (Candidatus Blackallbacteria) CG17_big_fil_post_rev_8_21_14_2_50_48_46</name>
    <dbReference type="NCBI Taxonomy" id="2014261"/>
    <lineage>
        <taxon>Bacteria</taxon>
        <taxon>Candidatus Blackallbacteria</taxon>
    </lineage>
</organism>
<dbReference type="GO" id="GO:0043138">
    <property type="term" value="F:3'-5' DNA helicase activity"/>
    <property type="evidence" value="ECO:0007669"/>
    <property type="project" value="UniProtKB-EC"/>
</dbReference>
<dbReference type="Gene3D" id="1.10.486.10">
    <property type="entry name" value="PCRA, domain 4"/>
    <property type="match status" value="1"/>
</dbReference>
<comment type="caution">
    <text evidence="12">The sequence shown here is derived from an EMBL/GenBank/DDBJ whole genome shotgun (WGS) entry which is preliminary data.</text>
</comment>
<evidence type="ECO:0000256" key="9">
    <source>
        <dbReference type="ARBA" id="ARBA00048988"/>
    </source>
</evidence>
<name>A0A2M7GBT9_9BACT</name>
<evidence type="ECO:0000256" key="6">
    <source>
        <dbReference type="ARBA" id="ARBA00023235"/>
    </source>
</evidence>
<dbReference type="EMBL" id="PFFQ01000003">
    <property type="protein sequence ID" value="PIW19604.1"/>
    <property type="molecule type" value="Genomic_DNA"/>
</dbReference>
<dbReference type="Pfam" id="PF00580">
    <property type="entry name" value="UvrD-helicase"/>
    <property type="match status" value="1"/>
</dbReference>
<evidence type="ECO:0000313" key="13">
    <source>
        <dbReference type="Proteomes" id="UP000231019"/>
    </source>
</evidence>